<reference evidence="3" key="1">
    <citation type="submission" date="2019-03" db="EMBL/GenBank/DDBJ databases">
        <title>Single cell metagenomics reveals metabolic interactions within the superorganism composed of flagellate Streblomastix strix and complex community of Bacteroidetes bacteria on its surface.</title>
        <authorList>
            <person name="Treitli S.C."/>
            <person name="Kolisko M."/>
            <person name="Husnik F."/>
            <person name="Keeling P."/>
            <person name="Hampl V."/>
        </authorList>
    </citation>
    <scope>NUCLEOTIDE SEQUENCE</scope>
    <source>
        <strain evidence="3">STM</strain>
    </source>
</reference>
<gene>
    <name evidence="3" type="ORF">EZS27_007831</name>
</gene>
<keyword evidence="1 3" id="KW-0808">Transferase</keyword>
<sequence length="396" mass="44555">MQWHRYCKKLVMMKPIFLDTTLRDGEQTPGVYFTHEEKVYIAQTLDALGVDIIEAGIPSMGKEEKRNLQYLTQFPFQAEILSWNRLLCEDVEASLDAGVSYIHVSVPTSDLMLEQKMNKTKEWIIPQMEKVFSFALDHDAKLSFGAEDASRTDIPFLKEVFRVAQELGAGRVRFADTLGIMTPSSVAQTIAYLKENLTIPIDFHGHNDFGLATANALSAWENGAQVISCSILGLGERAGNTSLEEIAGILQYLRKDILGFDFVALKKLCDTVASLLNSPIPERKPIVGDKIFSHESGIHVDGLLKESSTYELFPPEWLGGERKLVLGKHSGNKAVRYFADRLGYELTDELIAAFLTDLRRRMACNRGIDSSELFNRFLSLYAERKVSPNLLRREPQ</sequence>
<dbReference type="InterPro" id="IPR002034">
    <property type="entry name" value="AIPM/Hcit_synth_CS"/>
</dbReference>
<dbReference type="Pfam" id="PF22617">
    <property type="entry name" value="HCS_D2"/>
    <property type="match status" value="1"/>
</dbReference>
<dbReference type="PANTHER" id="PTHR42880:SF1">
    <property type="entry name" value="ISOPROPYLMALATE_HOMOCITRATE_CITRAMALATE SYNTHASE FAMILY PROTEIN"/>
    <property type="match status" value="1"/>
</dbReference>
<protein>
    <submittedName>
        <fullName evidence="3">2-isopropylmalate synthase</fullName>
        <ecNumber evidence="3">2.3.3.13</ecNumber>
    </submittedName>
</protein>
<accession>A0A5J4SH13</accession>
<evidence type="ECO:0000313" key="3">
    <source>
        <dbReference type="EMBL" id="KAA6344561.1"/>
    </source>
</evidence>
<organism evidence="3">
    <name type="scientific">termite gut metagenome</name>
    <dbReference type="NCBI Taxonomy" id="433724"/>
    <lineage>
        <taxon>unclassified sequences</taxon>
        <taxon>metagenomes</taxon>
        <taxon>organismal metagenomes</taxon>
    </lineage>
</organism>
<name>A0A5J4SH13_9ZZZZ</name>
<dbReference type="Pfam" id="PF00682">
    <property type="entry name" value="HMGL-like"/>
    <property type="match status" value="1"/>
</dbReference>
<dbReference type="EMBL" id="SNRY01000212">
    <property type="protein sequence ID" value="KAA6344561.1"/>
    <property type="molecule type" value="Genomic_DNA"/>
</dbReference>
<dbReference type="AlphaFoldDB" id="A0A5J4SH13"/>
<dbReference type="PANTHER" id="PTHR42880">
    <property type="entry name" value="HOMOCITRATE SYNTHASE"/>
    <property type="match status" value="1"/>
</dbReference>
<proteinExistence type="predicted"/>
<dbReference type="EC" id="2.3.3.13" evidence="3"/>
<dbReference type="Gene3D" id="3.20.20.70">
    <property type="entry name" value="Aldolase class I"/>
    <property type="match status" value="1"/>
</dbReference>
<dbReference type="GO" id="GO:0003852">
    <property type="term" value="F:2-isopropylmalate synthase activity"/>
    <property type="evidence" value="ECO:0007669"/>
    <property type="project" value="UniProtKB-EC"/>
</dbReference>
<feature type="domain" description="Pyruvate carboxyltransferase" evidence="2">
    <location>
        <begin position="15"/>
        <end position="266"/>
    </location>
</feature>
<keyword evidence="3" id="KW-0012">Acyltransferase</keyword>
<dbReference type="Gene3D" id="1.10.238.260">
    <property type="match status" value="1"/>
</dbReference>
<evidence type="ECO:0000259" key="2">
    <source>
        <dbReference type="PROSITE" id="PS50991"/>
    </source>
</evidence>
<dbReference type="InterPro" id="IPR000891">
    <property type="entry name" value="PYR_CT"/>
</dbReference>
<dbReference type="InterPro" id="IPR013785">
    <property type="entry name" value="Aldolase_TIM"/>
</dbReference>
<dbReference type="PROSITE" id="PS50991">
    <property type="entry name" value="PYR_CT"/>
    <property type="match status" value="1"/>
</dbReference>
<dbReference type="SUPFAM" id="SSF51569">
    <property type="entry name" value="Aldolase"/>
    <property type="match status" value="1"/>
</dbReference>
<comment type="caution">
    <text evidence="3">The sequence shown here is derived from an EMBL/GenBank/DDBJ whole genome shotgun (WGS) entry which is preliminary data.</text>
</comment>
<dbReference type="GO" id="GO:0019752">
    <property type="term" value="P:carboxylic acid metabolic process"/>
    <property type="evidence" value="ECO:0007669"/>
    <property type="project" value="InterPro"/>
</dbReference>
<dbReference type="InterPro" id="IPR054691">
    <property type="entry name" value="LeuA/HCS_post-cat"/>
</dbReference>
<dbReference type="PROSITE" id="PS00816">
    <property type="entry name" value="AIPM_HOMOCIT_SYNTH_2"/>
    <property type="match status" value="1"/>
</dbReference>
<dbReference type="PROSITE" id="PS00815">
    <property type="entry name" value="AIPM_HOMOCIT_SYNTH_1"/>
    <property type="match status" value="1"/>
</dbReference>
<evidence type="ECO:0000256" key="1">
    <source>
        <dbReference type="ARBA" id="ARBA00022679"/>
    </source>
</evidence>